<dbReference type="SMART" id="SM00052">
    <property type="entry name" value="EAL"/>
    <property type="match status" value="1"/>
</dbReference>
<dbReference type="RefSeq" id="WP_145639495.1">
    <property type="nucleotide sequence ID" value="NZ_VIWP01000005.1"/>
</dbReference>
<gene>
    <name evidence="5" type="ORF">FHW37_10584</name>
</gene>
<dbReference type="EMBL" id="VIWP01000005">
    <property type="protein sequence ID" value="TWF51986.1"/>
    <property type="molecule type" value="Genomic_DNA"/>
</dbReference>
<dbReference type="AlphaFoldDB" id="A0A561QNW9"/>
<protein>
    <submittedName>
        <fullName evidence="5">Diguanylate cyclase/phosphodiesterase</fullName>
    </submittedName>
</protein>
<feature type="transmembrane region" description="Helical" evidence="2">
    <location>
        <begin position="49"/>
        <end position="67"/>
    </location>
</feature>
<accession>A0A561QNW9</accession>
<dbReference type="Proteomes" id="UP000320653">
    <property type="component" value="Unassembled WGS sequence"/>
</dbReference>
<dbReference type="Gene3D" id="3.20.20.450">
    <property type="entry name" value="EAL domain"/>
    <property type="match status" value="1"/>
</dbReference>
<feature type="domain" description="GGDEF" evidence="4">
    <location>
        <begin position="355"/>
        <end position="487"/>
    </location>
</feature>
<dbReference type="PANTHER" id="PTHR44757:SF2">
    <property type="entry name" value="BIOFILM ARCHITECTURE MAINTENANCE PROTEIN MBAA"/>
    <property type="match status" value="1"/>
</dbReference>
<evidence type="ECO:0000259" key="3">
    <source>
        <dbReference type="PROSITE" id="PS50883"/>
    </source>
</evidence>
<dbReference type="SUPFAM" id="SSF141868">
    <property type="entry name" value="EAL domain-like"/>
    <property type="match status" value="1"/>
</dbReference>
<feature type="region of interest" description="Disordered" evidence="1">
    <location>
        <begin position="749"/>
        <end position="772"/>
    </location>
</feature>
<organism evidence="5 6">
    <name type="scientific">Neorhizobium alkalisoli</name>
    <dbReference type="NCBI Taxonomy" id="528178"/>
    <lineage>
        <taxon>Bacteria</taxon>
        <taxon>Pseudomonadati</taxon>
        <taxon>Pseudomonadota</taxon>
        <taxon>Alphaproteobacteria</taxon>
        <taxon>Hyphomicrobiales</taxon>
        <taxon>Rhizobiaceae</taxon>
        <taxon>Rhizobium/Agrobacterium group</taxon>
        <taxon>Neorhizobium</taxon>
    </lineage>
</organism>
<dbReference type="PROSITE" id="PS50887">
    <property type="entry name" value="GGDEF"/>
    <property type="match status" value="1"/>
</dbReference>
<dbReference type="InterPro" id="IPR000160">
    <property type="entry name" value="GGDEF_dom"/>
</dbReference>
<dbReference type="Pfam" id="PF00990">
    <property type="entry name" value="GGDEF"/>
    <property type="match status" value="1"/>
</dbReference>
<dbReference type="Gene3D" id="3.30.70.270">
    <property type="match status" value="1"/>
</dbReference>
<evidence type="ECO:0000313" key="5">
    <source>
        <dbReference type="EMBL" id="TWF51986.1"/>
    </source>
</evidence>
<reference evidence="5 6" key="1">
    <citation type="submission" date="2019-06" db="EMBL/GenBank/DDBJ databases">
        <title>Sorghum-associated microbial communities from plants grown in Nebraska, USA.</title>
        <authorList>
            <person name="Schachtman D."/>
        </authorList>
    </citation>
    <scope>NUCLEOTIDE SEQUENCE [LARGE SCALE GENOMIC DNA]</scope>
    <source>
        <strain evidence="5 6">1225</strain>
    </source>
</reference>
<feature type="transmembrane region" description="Helical" evidence="2">
    <location>
        <begin position="91"/>
        <end position="112"/>
    </location>
</feature>
<dbReference type="InterPro" id="IPR035919">
    <property type="entry name" value="EAL_sf"/>
</dbReference>
<dbReference type="CDD" id="cd01948">
    <property type="entry name" value="EAL"/>
    <property type="match status" value="1"/>
</dbReference>
<feature type="domain" description="EAL" evidence="3">
    <location>
        <begin position="496"/>
        <end position="747"/>
    </location>
</feature>
<evidence type="ECO:0000313" key="6">
    <source>
        <dbReference type="Proteomes" id="UP000320653"/>
    </source>
</evidence>
<proteinExistence type="predicted"/>
<dbReference type="NCBIfam" id="TIGR00254">
    <property type="entry name" value="GGDEF"/>
    <property type="match status" value="1"/>
</dbReference>
<dbReference type="CDD" id="cd01949">
    <property type="entry name" value="GGDEF"/>
    <property type="match status" value="1"/>
</dbReference>
<dbReference type="OrthoDB" id="9814202at2"/>
<dbReference type="PROSITE" id="PS50883">
    <property type="entry name" value="EAL"/>
    <property type="match status" value="1"/>
</dbReference>
<dbReference type="SUPFAM" id="SSF55073">
    <property type="entry name" value="Nucleotide cyclase"/>
    <property type="match status" value="1"/>
</dbReference>
<keyword evidence="2" id="KW-0472">Membrane</keyword>
<dbReference type="SMART" id="SM00267">
    <property type="entry name" value="GGDEF"/>
    <property type="match status" value="1"/>
</dbReference>
<dbReference type="InterPro" id="IPR029787">
    <property type="entry name" value="Nucleotide_cyclase"/>
</dbReference>
<sequence length="772" mass="84826">MKQMKATTLPTDVYLSFVNSLFGNRGTLFTGVVVHVAWCLIVYSSTGSTFYVGMSFAFVAVFLYRIYGFRQYDRLDRQALTRKKVADVERAYVIGAASTALMLGISSGYALLVLENTTVALTCVAMTLGTMMSIVGRNYGSRHAVDFQTLGCCVPIMIACILTGEPHLALMSLLLIPFGLTTRSMAKGVREFLYENVIASREMAIIAGRLDTALTTMTHGLIMLDGEARIEVINRQARDLLSIDPLLDIKDLDLLDVLRHDAANVPADALRDIERLAEGKLNRALLRVGEEQHLEFSVSHRTDGGVVLIFEDVSARVAAEQKILHMVRFDSLTGLPSRGHFGELANAALARQGGKLASLVVIDVEGFKHVNDMRGHVVGDRLLGAIGARIGSACADDCVAGRLIGDEFVLFLTGSDRNSLERRIRQLHTEIQGAYQVGDLRLVMSMNGGCVIADAESFAMEPWQIKADLALNDAKVKGNGSLVVFRPEMDARYVEEQKLRTDLRQALEDRNLHVVYQPMYLPDGSQIECFEALVRWTHPEKGMVGPNIFVPMAEEMGLVSLITKFVIEQACRDCANWAKPVPVSVNLSVHDLQNADIVGFVTETLAKYGLEPSRLHLEVTESCFMNEPVAVSAILNLFRQKGVTIAIDDFGTGFSSLSYLNSLPLDIVKIDRAFVRDIGSDHRRLKLLRGIVNLSRELELKIVVEGVETPEQLEIINRHHIADLVQGYIFSPPVPADAIAGLTPKTHLSNKASGGVRRRAKSSDTRSLSAAS</sequence>
<feature type="transmembrane region" description="Helical" evidence="2">
    <location>
        <begin position="21"/>
        <end position="43"/>
    </location>
</feature>
<dbReference type="Pfam" id="PF12860">
    <property type="entry name" value="PAS_7"/>
    <property type="match status" value="1"/>
</dbReference>
<keyword evidence="2" id="KW-0812">Transmembrane</keyword>
<keyword evidence="2" id="KW-1133">Transmembrane helix</keyword>
<feature type="transmembrane region" description="Helical" evidence="2">
    <location>
        <begin position="118"/>
        <end position="135"/>
    </location>
</feature>
<dbReference type="PANTHER" id="PTHR44757">
    <property type="entry name" value="DIGUANYLATE CYCLASE DGCP"/>
    <property type="match status" value="1"/>
</dbReference>
<dbReference type="InterPro" id="IPR052155">
    <property type="entry name" value="Biofilm_reg_signaling"/>
</dbReference>
<dbReference type="InterPro" id="IPR001633">
    <property type="entry name" value="EAL_dom"/>
</dbReference>
<dbReference type="Pfam" id="PF00563">
    <property type="entry name" value="EAL"/>
    <property type="match status" value="1"/>
</dbReference>
<evidence type="ECO:0000256" key="2">
    <source>
        <dbReference type="SAM" id="Phobius"/>
    </source>
</evidence>
<dbReference type="InterPro" id="IPR043128">
    <property type="entry name" value="Rev_trsase/Diguanyl_cyclase"/>
</dbReference>
<evidence type="ECO:0000256" key="1">
    <source>
        <dbReference type="SAM" id="MobiDB-lite"/>
    </source>
</evidence>
<dbReference type="Gene3D" id="3.30.450.20">
    <property type="entry name" value="PAS domain"/>
    <property type="match status" value="1"/>
</dbReference>
<name>A0A561QNW9_9HYPH</name>
<comment type="caution">
    <text evidence="5">The sequence shown here is derived from an EMBL/GenBank/DDBJ whole genome shotgun (WGS) entry which is preliminary data.</text>
</comment>
<keyword evidence="6" id="KW-1185">Reference proteome</keyword>
<feature type="transmembrane region" description="Helical" evidence="2">
    <location>
        <begin position="156"/>
        <end position="180"/>
    </location>
</feature>
<evidence type="ECO:0000259" key="4">
    <source>
        <dbReference type="PROSITE" id="PS50887"/>
    </source>
</evidence>